<evidence type="ECO:0000313" key="14">
    <source>
        <dbReference type="Proteomes" id="UP001501303"/>
    </source>
</evidence>
<dbReference type="PANTHER" id="PTHR32282:SF34">
    <property type="entry name" value="PENICILLIN-BINDING PROTEIN 1A"/>
    <property type="match status" value="1"/>
</dbReference>
<keyword evidence="6" id="KW-0511">Multifunctional enzyme</keyword>
<keyword evidence="10" id="KW-0812">Transmembrane</keyword>
<dbReference type="EMBL" id="BAAAMJ010000068">
    <property type="protein sequence ID" value="GAA1931790.1"/>
    <property type="molecule type" value="Genomic_DNA"/>
</dbReference>
<feature type="transmembrane region" description="Helical" evidence="10">
    <location>
        <begin position="42"/>
        <end position="64"/>
    </location>
</feature>
<accession>A0ABN2PU96</accession>
<feature type="region of interest" description="Disordered" evidence="9">
    <location>
        <begin position="667"/>
        <end position="712"/>
    </location>
</feature>
<dbReference type="InterPro" id="IPR023346">
    <property type="entry name" value="Lysozyme-like_dom_sf"/>
</dbReference>
<keyword evidence="2" id="KW-0645">Protease</keyword>
<name>A0ABN2PU96_9ACTN</name>
<evidence type="ECO:0000256" key="3">
    <source>
        <dbReference type="ARBA" id="ARBA00022676"/>
    </source>
</evidence>
<keyword evidence="10" id="KW-1133">Transmembrane helix</keyword>
<feature type="domain" description="Penicillin-binding protein transpeptidase" evidence="11">
    <location>
        <begin position="364"/>
        <end position="622"/>
    </location>
</feature>
<evidence type="ECO:0000256" key="2">
    <source>
        <dbReference type="ARBA" id="ARBA00022670"/>
    </source>
</evidence>
<evidence type="ECO:0000259" key="11">
    <source>
        <dbReference type="Pfam" id="PF00905"/>
    </source>
</evidence>
<evidence type="ECO:0000313" key="13">
    <source>
        <dbReference type="EMBL" id="GAA1931790.1"/>
    </source>
</evidence>
<evidence type="ECO:0000256" key="5">
    <source>
        <dbReference type="ARBA" id="ARBA00022801"/>
    </source>
</evidence>
<evidence type="ECO:0000256" key="7">
    <source>
        <dbReference type="ARBA" id="ARBA00034000"/>
    </source>
</evidence>
<evidence type="ECO:0000256" key="6">
    <source>
        <dbReference type="ARBA" id="ARBA00023268"/>
    </source>
</evidence>
<comment type="catalytic activity">
    <reaction evidence="8">
        <text>[GlcNAc-(1-&gt;4)-Mur2Ac(oyl-L-Ala-gamma-D-Glu-L-Lys-D-Ala-D-Ala)](n)-di-trans,octa-cis-undecaprenyl diphosphate + beta-D-GlcNAc-(1-&gt;4)-Mur2Ac(oyl-L-Ala-gamma-D-Glu-L-Lys-D-Ala-D-Ala)-di-trans,octa-cis-undecaprenyl diphosphate = [GlcNAc-(1-&gt;4)-Mur2Ac(oyl-L-Ala-gamma-D-Glu-L-Lys-D-Ala-D-Ala)](n+1)-di-trans,octa-cis-undecaprenyl diphosphate + di-trans,octa-cis-undecaprenyl diphosphate + H(+)</text>
        <dbReference type="Rhea" id="RHEA:23708"/>
        <dbReference type="Rhea" id="RHEA-COMP:9602"/>
        <dbReference type="Rhea" id="RHEA-COMP:9603"/>
        <dbReference type="ChEBI" id="CHEBI:15378"/>
        <dbReference type="ChEBI" id="CHEBI:58405"/>
        <dbReference type="ChEBI" id="CHEBI:60033"/>
        <dbReference type="ChEBI" id="CHEBI:78435"/>
        <dbReference type="EC" id="2.4.99.28"/>
    </reaction>
</comment>
<dbReference type="PANTHER" id="PTHR32282">
    <property type="entry name" value="BINDING PROTEIN TRANSPEPTIDASE, PUTATIVE-RELATED"/>
    <property type="match status" value="1"/>
</dbReference>
<dbReference type="InterPro" id="IPR050396">
    <property type="entry name" value="Glycosyltr_51/Transpeptidase"/>
</dbReference>
<comment type="caution">
    <text evidence="13">The sequence shown here is derived from an EMBL/GenBank/DDBJ whole genome shotgun (WGS) entry which is preliminary data.</text>
</comment>
<sequence length="712" mass="76040">MSDDSDEPARESGSWGWPSRTGSPTPAPRSGPRRLLPSWRTLLATVLVAATVVVGGLVAGYLLIEIPEPKAAAAAQNNVYLYADGTQIARVGEVNREKIPLSEVPTDVQHAVLAAEDRDFWGYSAVDVKAMARAGWNMLRGAGKQSGSTITQQYVKNYYLDQRQTVDRKIREFFIAIKLDREVSKEEILEGYLNTSYFGRNSYGIQAAAHAYYGKDAADLDVSEGAYLAAVLNAPSAFDPQARPDNRERVIARWQYVLRGMVSQGWLDPGELESLTFPEPDATAPHNWLAGQRGYLIEAVNEHLVETGVLDEKQLAAGGFKITTTIEPDLQEALAEAVREELLEHLDEDNERDAYVRAGGASVETGTGRVLAMYGGTDFTEQFVNNATRRDYQAASTFKPFVYAAALEHGATDAEGNRIGPDTEYDGTSGREVVARDGRPTGWSPGNEGDKDHGDIKVSTAMDKSVNAVFAQMGQDIGPERVRGTAVALGIPPGTPGLDDAASSISLGTATPSPLDMAGAYATLANHGVRHPLVLVESVTEGGREIDLPRREPERAISREAADGTTAVLLNVVRGGTGTAAQAAGRPAAGKTGTAEHNRAAWFAGYTPELATVIAVVGQDPETGGQESLYRMAGLSSISGGSYPARIWAHYTATALAGAPAEEFDLVVPERYRPSPDDGRDDGEESGPDEENDVELRAGRSPSPSGGPPTGD</sequence>
<dbReference type="Proteomes" id="UP001501303">
    <property type="component" value="Unassembled WGS sequence"/>
</dbReference>
<feature type="region of interest" description="Disordered" evidence="9">
    <location>
        <begin position="414"/>
        <end position="454"/>
    </location>
</feature>
<dbReference type="InterPro" id="IPR001460">
    <property type="entry name" value="PCN-bd_Tpept"/>
</dbReference>
<dbReference type="SUPFAM" id="SSF53955">
    <property type="entry name" value="Lysozyme-like"/>
    <property type="match status" value="1"/>
</dbReference>
<keyword evidence="3" id="KW-0328">Glycosyltransferase</keyword>
<dbReference type="RefSeq" id="WP_344265465.1">
    <property type="nucleotide sequence ID" value="NZ_BAAAMJ010000068.1"/>
</dbReference>
<feature type="compositionally biased region" description="Acidic residues" evidence="9">
    <location>
        <begin position="679"/>
        <end position="693"/>
    </location>
</feature>
<protein>
    <submittedName>
        <fullName evidence="13">Transglycosylase domain-containing protein</fullName>
    </submittedName>
</protein>
<proteinExistence type="predicted"/>
<keyword evidence="4" id="KW-0808">Transferase</keyword>
<feature type="region of interest" description="Disordered" evidence="9">
    <location>
        <begin position="1"/>
        <end position="32"/>
    </location>
</feature>
<reference evidence="13 14" key="1">
    <citation type="journal article" date="2019" name="Int. J. Syst. Evol. Microbiol.">
        <title>The Global Catalogue of Microorganisms (GCM) 10K type strain sequencing project: providing services to taxonomists for standard genome sequencing and annotation.</title>
        <authorList>
            <consortium name="The Broad Institute Genomics Platform"/>
            <consortium name="The Broad Institute Genome Sequencing Center for Infectious Disease"/>
            <person name="Wu L."/>
            <person name="Ma J."/>
        </authorList>
    </citation>
    <scope>NUCLEOTIDE SEQUENCE [LARGE SCALE GENOMIC DNA]</scope>
    <source>
        <strain evidence="13 14">JCM 13581</strain>
    </source>
</reference>
<dbReference type="SUPFAM" id="SSF56601">
    <property type="entry name" value="beta-lactamase/transpeptidase-like"/>
    <property type="match status" value="1"/>
</dbReference>
<dbReference type="InterPro" id="IPR036950">
    <property type="entry name" value="PBP_transglycosylase"/>
</dbReference>
<gene>
    <name evidence="13" type="ORF">GCM10009716_43690</name>
</gene>
<evidence type="ECO:0000256" key="1">
    <source>
        <dbReference type="ARBA" id="ARBA00022645"/>
    </source>
</evidence>
<keyword evidence="1" id="KW-0121">Carboxypeptidase</keyword>
<feature type="domain" description="Glycosyl transferase family 51" evidence="12">
    <location>
        <begin position="85"/>
        <end position="261"/>
    </location>
</feature>
<dbReference type="Gene3D" id="1.10.3810.10">
    <property type="entry name" value="Biosynthetic peptidoglycan transglycosylase-like"/>
    <property type="match status" value="1"/>
</dbReference>
<evidence type="ECO:0000256" key="4">
    <source>
        <dbReference type="ARBA" id="ARBA00022679"/>
    </source>
</evidence>
<comment type="catalytic activity">
    <reaction evidence="7">
        <text>Preferential cleavage: (Ac)2-L-Lys-D-Ala-|-D-Ala. Also transpeptidation of peptidyl-alanyl moieties that are N-acyl substituents of D-alanine.</text>
        <dbReference type="EC" id="3.4.16.4"/>
    </reaction>
</comment>
<dbReference type="Pfam" id="PF00905">
    <property type="entry name" value="Transpeptidase"/>
    <property type="match status" value="1"/>
</dbReference>
<keyword evidence="14" id="KW-1185">Reference proteome</keyword>
<keyword evidence="5" id="KW-0378">Hydrolase</keyword>
<dbReference type="InterPro" id="IPR001264">
    <property type="entry name" value="Glyco_trans_51"/>
</dbReference>
<dbReference type="Pfam" id="PF00912">
    <property type="entry name" value="Transgly"/>
    <property type="match status" value="1"/>
</dbReference>
<organism evidence="13 14">
    <name type="scientific">Streptomyces sodiiphilus</name>
    <dbReference type="NCBI Taxonomy" id="226217"/>
    <lineage>
        <taxon>Bacteria</taxon>
        <taxon>Bacillati</taxon>
        <taxon>Actinomycetota</taxon>
        <taxon>Actinomycetes</taxon>
        <taxon>Kitasatosporales</taxon>
        <taxon>Streptomycetaceae</taxon>
        <taxon>Streptomyces</taxon>
    </lineage>
</organism>
<evidence type="ECO:0000256" key="8">
    <source>
        <dbReference type="ARBA" id="ARBA00049902"/>
    </source>
</evidence>
<dbReference type="InterPro" id="IPR012338">
    <property type="entry name" value="Beta-lactam/transpept-like"/>
</dbReference>
<evidence type="ECO:0000256" key="10">
    <source>
        <dbReference type="SAM" id="Phobius"/>
    </source>
</evidence>
<feature type="compositionally biased region" description="Basic and acidic residues" evidence="9">
    <location>
        <begin position="668"/>
        <end position="678"/>
    </location>
</feature>
<keyword evidence="10" id="KW-0472">Membrane</keyword>
<evidence type="ECO:0000256" key="9">
    <source>
        <dbReference type="SAM" id="MobiDB-lite"/>
    </source>
</evidence>
<dbReference type="Gene3D" id="3.40.710.10">
    <property type="entry name" value="DD-peptidase/beta-lactamase superfamily"/>
    <property type="match status" value="1"/>
</dbReference>
<evidence type="ECO:0000259" key="12">
    <source>
        <dbReference type="Pfam" id="PF00912"/>
    </source>
</evidence>